<reference evidence="2" key="1">
    <citation type="submission" date="2016-04" db="EMBL/GenBank/DDBJ databases">
        <authorList>
            <person name="Ray J."/>
            <person name="Price M."/>
            <person name="Deutschbauer A."/>
        </authorList>
    </citation>
    <scope>NUCLEOTIDE SEQUENCE [LARGE SCALE GENOMIC DNA]</scope>
    <source>
        <strain evidence="2">FW300-N2E2</strain>
    </source>
</reference>
<dbReference type="Proteomes" id="UP000076083">
    <property type="component" value="Chromosome"/>
</dbReference>
<proteinExistence type="predicted"/>
<sequence>MATLNEVLALMQGRLTTRGWDALFICDRLRINYLLEQQYVTRYEEFTFLPYLNGRTVINASESQSVEVKSIVLGAPKVSFESATLADSSATVTMNIVGGEIKTWQSRVGASDTLLSTGYITEQQGFTLTMKVNLFLVVAEVDRQGRITMDLKGASTFTCDLLGGEHAERLGAYFKEQFDKLSSDQTVFQLGRIGLKGYHGLAPRRFRLRTQAAPGAKVRGAANEGDGVVLALIELLAGSGPGQELGVDFPYLMPDDTNPGGDRKYTALWVLSRDMLRYANNNDVELPAHLSFPGLNFYEEVSQHTPHDVVSFGRISPAQTSIRLEPAFPVIEAGGRQQFQLLDWEGRTLTAKTWKAVSLQSHSEDGHGTIDNGLYRAVSSQRIGYHSLRVLVTATYENNGKTYTASTLLRVDYSKVEIAPKLVTHLLKKEPGEVTLNATAMGQEARCSLLAPLQGSLTRVADTQWRFVASAEAELKSFSIQKVLCETLGANVKTTQSTLVLDNAQSFLSVEPAVVERLNAANTVQLNHDVSLMPQVPRRWRVVSGVGSVDEGLYTAPPQGVEQTSVALCEVVRNGVVFFRGYSVIGEKQQDPDPTWEVPLALFTIKVVGGPELDTQGNVLANGYQQLHVQVSTQTNGVWDPIDEELKYYKLSLTELASMRLLYKNYNELPFIPVEDLGVDPGASQELQVHKILSPYFDLAIPSNPGQVPNADALRANDSLVEQDFYLHSVAPVNTTATLHARFQKDSADGGGEWIDTAKEGEEGVGKRITVRSVKPAEFVYDLTRVRIAGGSGGEPGNDNADFDMILNSQDWWTFKCRGQDFIMLEWLLPDQLEPGVPNFINVSSIRWESEKLEETMFSWLGYYFEDVTGNNDLKNKVAFDDFMPDVVKDPQLLDVAKSTRYDPFTFAVLLCRNDNIPFILPRAHPRPRLDQDLKVALRDKNGNLHKQRISFKPKGTYYHRNYLDNTAL</sequence>
<evidence type="ECO:0000313" key="1">
    <source>
        <dbReference type="EMBL" id="AMZ70289.1"/>
    </source>
</evidence>
<dbReference type="AlphaFoldDB" id="A0A159ZU81"/>
<evidence type="ECO:0008006" key="3">
    <source>
        <dbReference type="Google" id="ProtNLM"/>
    </source>
</evidence>
<protein>
    <recommendedName>
        <fullName evidence="3">Imidazoleglycerol-phosphate synthase</fullName>
    </recommendedName>
</protein>
<gene>
    <name evidence="1" type="ORF">TK06_03920</name>
</gene>
<dbReference type="RefSeq" id="WP_063320913.1">
    <property type="nucleotide sequence ID" value="NZ_CP015225.1"/>
</dbReference>
<organism evidence="1 2">
    <name type="scientific">Pseudomonas fluorescens</name>
    <dbReference type="NCBI Taxonomy" id="294"/>
    <lineage>
        <taxon>Bacteria</taxon>
        <taxon>Pseudomonadati</taxon>
        <taxon>Pseudomonadota</taxon>
        <taxon>Gammaproteobacteria</taxon>
        <taxon>Pseudomonadales</taxon>
        <taxon>Pseudomonadaceae</taxon>
        <taxon>Pseudomonas</taxon>
    </lineage>
</organism>
<accession>A0A159ZU81</accession>
<evidence type="ECO:0000313" key="2">
    <source>
        <dbReference type="Proteomes" id="UP000076083"/>
    </source>
</evidence>
<name>A0A159ZU81_PSEFL</name>
<reference evidence="1 2" key="2">
    <citation type="journal article" date="2018" name="Nature">
        <title>Mutant phenotypes for thousands of bacterial genes of unknown function.</title>
        <authorList>
            <person name="Price M.N."/>
            <person name="Wetmore K.M."/>
            <person name="Waters R.J."/>
            <person name="Callaghan M."/>
            <person name="Ray J."/>
            <person name="Liu H."/>
            <person name="Kuehl J.V."/>
            <person name="Melnyk R.A."/>
            <person name="Lamson J.S."/>
            <person name="Suh Y."/>
            <person name="Carlson H.K."/>
            <person name="Esquivel Z."/>
            <person name="Sadeeshkumar H."/>
            <person name="Chakraborty R."/>
            <person name="Zane G.M."/>
            <person name="Rubin B.E."/>
            <person name="Wall J.D."/>
            <person name="Visel A."/>
            <person name="Bristow J."/>
            <person name="Blow M.J."/>
            <person name="Arkin A.P."/>
            <person name="Deutschbauer A.M."/>
        </authorList>
    </citation>
    <scope>NUCLEOTIDE SEQUENCE [LARGE SCALE GENOMIC DNA]</scope>
    <source>
        <strain evidence="1 2">FW300-N2E2</strain>
    </source>
</reference>
<dbReference type="EMBL" id="CP015225">
    <property type="protein sequence ID" value="AMZ70289.1"/>
    <property type="molecule type" value="Genomic_DNA"/>
</dbReference>